<gene>
    <name evidence="11" type="primary">ucp12_2</name>
    <name evidence="11" type="ORF">LPJ53_005267</name>
</gene>
<comment type="catalytic activity">
    <reaction evidence="6">
        <text>ATP + H2O = ADP + phosphate + H(+)</text>
        <dbReference type="Rhea" id="RHEA:13065"/>
        <dbReference type="ChEBI" id="CHEBI:15377"/>
        <dbReference type="ChEBI" id="CHEBI:15378"/>
        <dbReference type="ChEBI" id="CHEBI:30616"/>
        <dbReference type="ChEBI" id="CHEBI:43474"/>
        <dbReference type="ChEBI" id="CHEBI:456216"/>
        <dbReference type="EC" id="3.6.4.13"/>
    </reaction>
</comment>
<dbReference type="SUPFAM" id="SSF52540">
    <property type="entry name" value="P-loop containing nucleoside triphosphate hydrolases"/>
    <property type="match status" value="1"/>
</dbReference>
<accession>A0A9W7XW42</accession>
<dbReference type="AlphaFoldDB" id="A0A9W7XW42"/>
<dbReference type="GO" id="GO:0005524">
    <property type="term" value="F:ATP binding"/>
    <property type="evidence" value="ECO:0007669"/>
    <property type="project" value="UniProtKB-KW"/>
</dbReference>
<organism evidence="11 12">
    <name type="scientific">Coemansia erecta</name>
    <dbReference type="NCBI Taxonomy" id="147472"/>
    <lineage>
        <taxon>Eukaryota</taxon>
        <taxon>Fungi</taxon>
        <taxon>Fungi incertae sedis</taxon>
        <taxon>Zoopagomycota</taxon>
        <taxon>Kickxellomycotina</taxon>
        <taxon>Kickxellomycetes</taxon>
        <taxon>Kickxellales</taxon>
        <taxon>Kickxellaceae</taxon>
        <taxon>Coemansia</taxon>
    </lineage>
</organism>
<dbReference type="InterPro" id="IPR027417">
    <property type="entry name" value="P-loop_NTPase"/>
</dbReference>
<evidence type="ECO:0000256" key="4">
    <source>
        <dbReference type="ARBA" id="ARBA00022806"/>
    </source>
</evidence>
<dbReference type="InterPro" id="IPR059023">
    <property type="entry name" value="RNA_hel_CTD"/>
</dbReference>
<dbReference type="InterPro" id="IPR014001">
    <property type="entry name" value="Helicase_ATP-bd"/>
</dbReference>
<feature type="non-terminal residue" evidence="11">
    <location>
        <position position="1"/>
    </location>
</feature>
<dbReference type="PROSITE" id="PS50030">
    <property type="entry name" value="UBA"/>
    <property type="match status" value="1"/>
</dbReference>
<dbReference type="OrthoDB" id="5600252at2759"/>
<evidence type="ECO:0000256" key="7">
    <source>
        <dbReference type="SAM" id="MobiDB-lite"/>
    </source>
</evidence>
<proteinExistence type="predicted"/>
<feature type="compositionally biased region" description="Low complexity" evidence="7">
    <location>
        <begin position="264"/>
        <end position="282"/>
    </location>
</feature>
<evidence type="ECO:0000256" key="6">
    <source>
        <dbReference type="ARBA" id="ARBA00047984"/>
    </source>
</evidence>
<evidence type="ECO:0000256" key="1">
    <source>
        <dbReference type="ARBA" id="ARBA00012552"/>
    </source>
</evidence>
<dbReference type="GO" id="GO:0016787">
    <property type="term" value="F:hydrolase activity"/>
    <property type="evidence" value="ECO:0007669"/>
    <property type="project" value="UniProtKB-KW"/>
</dbReference>
<keyword evidence="5" id="KW-0067">ATP-binding</keyword>
<evidence type="ECO:0000256" key="3">
    <source>
        <dbReference type="ARBA" id="ARBA00022801"/>
    </source>
</evidence>
<dbReference type="CDD" id="cd18791">
    <property type="entry name" value="SF2_C_RHA"/>
    <property type="match status" value="1"/>
</dbReference>
<evidence type="ECO:0000256" key="5">
    <source>
        <dbReference type="ARBA" id="ARBA00022840"/>
    </source>
</evidence>
<dbReference type="Proteomes" id="UP001149813">
    <property type="component" value="Unassembled WGS sequence"/>
</dbReference>
<dbReference type="InterPro" id="IPR007502">
    <property type="entry name" value="Helicase-assoc_dom"/>
</dbReference>
<dbReference type="InterPro" id="IPR011545">
    <property type="entry name" value="DEAD/DEAH_box_helicase_dom"/>
</dbReference>
<feature type="domain" description="Helicase ATP-binding" evidence="9">
    <location>
        <begin position="336"/>
        <end position="503"/>
    </location>
</feature>
<dbReference type="SUPFAM" id="SSF46934">
    <property type="entry name" value="UBA-like"/>
    <property type="match status" value="1"/>
</dbReference>
<comment type="caution">
    <text evidence="11">The sequence shown here is derived from an EMBL/GenBank/DDBJ whole genome shotgun (WGS) entry which is preliminary data.</text>
</comment>
<dbReference type="Pfam" id="PF24899">
    <property type="entry name" value="UBA_DHX29"/>
    <property type="match status" value="1"/>
</dbReference>
<dbReference type="InterPro" id="IPR001650">
    <property type="entry name" value="Helicase_C-like"/>
</dbReference>
<evidence type="ECO:0000313" key="12">
    <source>
        <dbReference type="Proteomes" id="UP001149813"/>
    </source>
</evidence>
<sequence>EDAVGALVKLGFQRAHAAEALQHGRTRDGAVDWLCVHVPEDDLPARFMRRAEAPVVVRLDAAGERAQRRLGACGFPRALVQDALHAALAQTPDPDAAEARAADALVGRLCGHAAAGRSPADDAGSVQALADEAESLRMIFYGEEERVEAVGARSLSVALRPAGLRAADAAAFGDGLRLDVWVPPGTAYPERDAPVLALSLGGGGGGAMAAYLRLGATQALSRVRTCDGLPVVFEAVRLVEEQLAAWIASPPPLGALMRGLVGQRAAPPAEQPAEQQTQQRAAGRAKRRPPPQQAPAQRDVDRLADAFAQLQTQAAYRDMQATRRALPAHALRDRIVQLVGAHRCTVVTGATGCGKTTQVPQFLLDDALAQRRHARIVCTQPRRISAVGVAQRVSDERAEPSLGAGLVGYAVRGDSRQGPDTRLLFCTTGVLLRMLHDDAGLRGVTHVVCDEVHERSVDSDVLLALLRQTLERNRALRVVLMSATAQSDVFAAYFGAAPAVDIPGRTFPVDDVFVEDLARAAGAERVFGAALVGRARARLAHARGGSSSSDGDGDGGKDGAWLRRVDELRRAGCDDAQAASVALWDERYGGAANAASVDVAVAAAAVRHIARTADAGRAVLVFMPGVGEIRACIDALLADGGGASLAPVALHAGLAAAEQRRVFARPADGRRKVVVATNIAETSITIDDVGFVVDCGRVREAVRDAASGISRLATRFCSHAAATQRRGRAGRVAAGTCIRVYSRATLAQAMPAHGEPEILRVPLEQTCLQVKALAGHGDAGVFLARMLSPPAADAVARAERLLALVGACPAPRAPLTALGRVLAAVPADLRLAKLLVYAAAFGVLARALPLAALMACDRGLFHAPPDERPAMRAERLRFYAGAPGPAALSDWLADLRAYEHQAAGRQPPLRHVSRAAVREVKAHVRTLREALRLAGLADPASAAAAPASTPGSDAVLRALVFAGLSPSIVRVRVPPQRYHEVIGGGAVGVDREARELAFYRADAFAAPATWLAHDVRADLRVFVHPQSAMFDHAAYRVPFVTCFAMSATQGASSSAGGSGSGKVFMRDVTVPGVFAMLMFGPPLVVDREHRVVALGDTGAVAVRAWPRVAVLVNHLRRLLDELLRRKLDDPALPIADHPVVDAVLELIRTDGH</sequence>
<dbReference type="PROSITE" id="PS51194">
    <property type="entry name" value="HELICASE_CTER"/>
    <property type="match status" value="1"/>
</dbReference>
<evidence type="ECO:0000259" key="10">
    <source>
        <dbReference type="PROSITE" id="PS51194"/>
    </source>
</evidence>
<evidence type="ECO:0000313" key="11">
    <source>
        <dbReference type="EMBL" id="KAJ1720052.1"/>
    </source>
</evidence>
<evidence type="ECO:0000259" key="8">
    <source>
        <dbReference type="PROSITE" id="PS50030"/>
    </source>
</evidence>
<evidence type="ECO:0000259" key="9">
    <source>
        <dbReference type="PROSITE" id="PS51192"/>
    </source>
</evidence>
<dbReference type="InterPro" id="IPR009060">
    <property type="entry name" value="UBA-like_sf"/>
</dbReference>
<dbReference type="Pfam" id="PF26026">
    <property type="entry name" value="RNA_hel_CTD"/>
    <property type="match status" value="1"/>
</dbReference>
<keyword evidence="12" id="KW-1185">Reference proteome</keyword>
<dbReference type="GO" id="GO:0003724">
    <property type="term" value="F:RNA helicase activity"/>
    <property type="evidence" value="ECO:0007669"/>
    <property type="project" value="UniProtKB-EC"/>
</dbReference>
<feature type="domain" description="Helicase C-terminal" evidence="10">
    <location>
        <begin position="605"/>
        <end position="774"/>
    </location>
</feature>
<reference evidence="11" key="1">
    <citation type="submission" date="2022-07" db="EMBL/GenBank/DDBJ databases">
        <title>Phylogenomic reconstructions and comparative analyses of Kickxellomycotina fungi.</title>
        <authorList>
            <person name="Reynolds N.K."/>
            <person name="Stajich J.E."/>
            <person name="Barry K."/>
            <person name="Grigoriev I.V."/>
            <person name="Crous P."/>
            <person name="Smith M.E."/>
        </authorList>
    </citation>
    <scope>NUCLEOTIDE SEQUENCE</scope>
    <source>
        <strain evidence="11">NBRC 32514</strain>
    </source>
</reference>
<keyword evidence="4 11" id="KW-0347">Helicase</keyword>
<feature type="region of interest" description="Disordered" evidence="7">
    <location>
        <begin position="264"/>
        <end position="299"/>
    </location>
</feature>
<dbReference type="CDD" id="cd17917">
    <property type="entry name" value="DEXHc_RHA-like"/>
    <property type="match status" value="1"/>
</dbReference>
<dbReference type="SMART" id="SM00487">
    <property type="entry name" value="DEXDc"/>
    <property type="match status" value="1"/>
</dbReference>
<feature type="domain" description="UBA" evidence="8">
    <location>
        <begin position="1"/>
        <end position="37"/>
    </location>
</feature>
<evidence type="ECO:0000256" key="2">
    <source>
        <dbReference type="ARBA" id="ARBA00022741"/>
    </source>
</evidence>
<dbReference type="Gene3D" id="1.20.120.1080">
    <property type="match status" value="1"/>
</dbReference>
<dbReference type="Gene3D" id="3.40.50.300">
    <property type="entry name" value="P-loop containing nucleotide triphosphate hydrolases"/>
    <property type="match status" value="2"/>
</dbReference>
<dbReference type="FunFam" id="3.40.50.300:FF:000500">
    <property type="entry name" value="ATP-dependent RNA helicase DHX29"/>
    <property type="match status" value="1"/>
</dbReference>
<keyword evidence="3 11" id="KW-0378">Hydrolase</keyword>
<dbReference type="Pfam" id="PF00270">
    <property type="entry name" value="DEAD"/>
    <property type="match status" value="1"/>
</dbReference>
<name>A0A9W7XW42_9FUNG</name>
<keyword evidence="2" id="KW-0547">Nucleotide-binding</keyword>
<dbReference type="PANTHER" id="PTHR18934">
    <property type="entry name" value="ATP-DEPENDENT RNA HELICASE"/>
    <property type="match status" value="1"/>
</dbReference>
<dbReference type="InterPro" id="IPR056890">
    <property type="entry name" value="UBA_DHX29-like"/>
</dbReference>
<dbReference type="SMART" id="SM00490">
    <property type="entry name" value="HELICc"/>
    <property type="match status" value="1"/>
</dbReference>
<dbReference type="SMART" id="SM00847">
    <property type="entry name" value="HA2"/>
    <property type="match status" value="1"/>
</dbReference>
<dbReference type="PANTHER" id="PTHR18934:SF267">
    <property type="entry name" value="ATP-DEPENDENT RNA HELICASE YLR419W-RELATED"/>
    <property type="match status" value="1"/>
</dbReference>
<dbReference type="GO" id="GO:0003723">
    <property type="term" value="F:RNA binding"/>
    <property type="evidence" value="ECO:0007669"/>
    <property type="project" value="TreeGrafter"/>
</dbReference>
<dbReference type="Pfam" id="PF00271">
    <property type="entry name" value="Helicase_C"/>
    <property type="match status" value="1"/>
</dbReference>
<protein>
    <recommendedName>
        <fullName evidence="1">RNA helicase</fullName>
        <ecNumber evidence="1">3.6.4.13</ecNumber>
    </recommendedName>
</protein>
<dbReference type="EC" id="3.6.4.13" evidence="1"/>
<dbReference type="InterPro" id="IPR015940">
    <property type="entry name" value="UBA"/>
</dbReference>
<dbReference type="EMBL" id="JANBOJ010000303">
    <property type="protein sequence ID" value="KAJ1720052.1"/>
    <property type="molecule type" value="Genomic_DNA"/>
</dbReference>
<dbReference type="PROSITE" id="PS51192">
    <property type="entry name" value="HELICASE_ATP_BIND_1"/>
    <property type="match status" value="1"/>
</dbReference>